<accession>A0A329WZ40</accession>
<keyword evidence="2" id="KW-0449">Lipoprotein</keyword>
<organism evidence="2 3">
    <name type="scientific">Photorhabdus bodei</name>
    <dbReference type="NCBI Taxonomy" id="2029681"/>
    <lineage>
        <taxon>Bacteria</taxon>
        <taxon>Pseudomonadati</taxon>
        <taxon>Pseudomonadota</taxon>
        <taxon>Gammaproteobacteria</taxon>
        <taxon>Enterobacterales</taxon>
        <taxon>Morganellaceae</taxon>
        <taxon>Photorhabdus</taxon>
    </lineage>
</organism>
<dbReference type="NCBIfam" id="TIGR03751">
    <property type="entry name" value="conj_TIGR03751"/>
    <property type="match status" value="1"/>
</dbReference>
<dbReference type="GeneID" id="88807523"/>
<reference evidence="2 3" key="1">
    <citation type="journal article" date="2018" name="Int. J. Syst. Evol. Microbiol.">
        <title>Whole-genome-based revisit of Photorhabdus phylogeny: proposal for the elevation of most Photorhabdus subspecies to the species level and description of one novel species Photorhabdus bodei sp. nov., and one novel subspecies Photorhabdus laumondii subsp. clarkei subsp. nov.</title>
        <authorList>
            <person name="Machado R.A.R."/>
            <person name="Wuthrich D."/>
            <person name="Kuhnert P."/>
            <person name="Arce C.C.M."/>
            <person name="Thonen L."/>
            <person name="Ruiz C."/>
            <person name="Zhang X."/>
            <person name="Robert C.A.M."/>
            <person name="Karimi J."/>
            <person name="Kamali S."/>
            <person name="Ma J."/>
            <person name="Bruggmann R."/>
            <person name="Erb M."/>
        </authorList>
    </citation>
    <scope>NUCLEOTIDE SEQUENCE [LARGE SCALE GENOMIC DNA]</scope>
    <source>
        <strain evidence="2 3">LJ24-63</strain>
    </source>
</reference>
<sequence length="139" mass="15548">MCSVRLKSGCWVCLLIVTTVLTGCSTSKEDMLPSGDQTMLALWQGKAASSQTTLEARQVLRRGLNEREPQAMLDYTESYSRTQENEISQTFPRLPNPDMVMYLFPHLVAGNSPVPGYSTVFSFYNQVQYALPGERTEAL</sequence>
<evidence type="ECO:0000256" key="1">
    <source>
        <dbReference type="SAM" id="SignalP"/>
    </source>
</evidence>
<name>A0A329WZ40_9GAMM</name>
<dbReference type="AlphaFoldDB" id="A0A329WZ40"/>
<feature type="signal peptide" evidence="1">
    <location>
        <begin position="1"/>
        <end position="22"/>
    </location>
</feature>
<keyword evidence="1" id="KW-0732">Signal</keyword>
<protein>
    <submittedName>
        <fullName evidence="2">TIGR03751 family conjugal transfer lipoprotein</fullName>
    </submittedName>
</protein>
<comment type="caution">
    <text evidence="2">The sequence shown here is derived from an EMBL/GenBank/DDBJ whole genome shotgun (WGS) entry which is preliminary data.</text>
</comment>
<dbReference type="InterPro" id="IPR022262">
    <property type="entry name" value="Lipoprot_put"/>
</dbReference>
<evidence type="ECO:0000313" key="2">
    <source>
        <dbReference type="EMBL" id="RAX09466.1"/>
    </source>
</evidence>
<dbReference type="RefSeq" id="WP_112896258.1">
    <property type="nucleotide sequence ID" value="NZ_CAWNYH010000037.1"/>
</dbReference>
<evidence type="ECO:0000313" key="3">
    <source>
        <dbReference type="Proteomes" id="UP000250919"/>
    </source>
</evidence>
<gene>
    <name evidence="2" type="ORF">CKY02_16950</name>
</gene>
<feature type="chain" id="PRO_5016385942" evidence="1">
    <location>
        <begin position="23"/>
        <end position="139"/>
    </location>
</feature>
<proteinExistence type="predicted"/>
<dbReference type="PROSITE" id="PS51257">
    <property type="entry name" value="PROKAR_LIPOPROTEIN"/>
    <property type="match status" value="1"/>
</dbReference>
<dbReference type="Proteomes" id="UP000250919">
    <property type="component" value="Unassembled WGS sequence"/>
</dbReference>
<dbReference type="EMBL" id="NSCM01000037">
    <property type="protein sequence ID" value="RAX09466.1"/>
    <property type="molecule type" value="Genomic_DNA"/>
</dbReference>